<evidence type="ECO:0000256" key="1">
    <source>
        <dbReference type="PROSITE-ProRule" id="PRU00175"/>
    </source>
</evidence>
<reference evidence="3 4" key="1">
    <citation type="journal article" date="2012" name="Eukaryot. Cell">
        <title>Draft genome sequence of Wickerhamomyces ciferrii NRRL Y-1031 F-60-10.</title>
        <authorList>
            <person name="Schneider J."/>
            <person name="Andrea H."/>
            <person name="Blom J."/>
            <person name="Jaenicke S."/>
            <person name="Ruckert C."/>
            <person name="Schorsch C."/>
            <person name="Szczepanowski R."/>
            <person name="Farwick M."/>
            <person name="Goesmann A."/>
            <person name="Puhler A."/>
            <person name="Schaffer S."/>
            <person name="Tauch A."/>
            <person name="Kohler T."/>
            <person name="Brinkrolf K."/>
        </authorList>
    </citation>
    <scope>NUCLEOTIDE SEQUENCE [LARGE SCALE GENOMIC DNA]</scope>
    <source>
        <strain evidence="4">ATCC 14091 / BCRC 22168 / CBS 111 / JCM 3599 / NBRC 0793 / NRRL Y-1031 F-60-10</strain>
    </source>
</reference>
<dbReference type="InParanoid" id="K0L125"/>
<dbReference type="SMART" id="SM00184">
    <property type="entry name" value="RING"/>
    <property type="match status" value="1"/>
</dbReference>
<evidence type="ECO:0000313" key="4">
    <source>
        <dbReference type="Proteomes" id="UP000009328"/>
    </source>
</evidence>
<keyword evidence="1" id="KW-0479">Metal-binding</keyword>
<organism evidence="3 4">
    <name type="scientific">Wickerhamomyces ciferrii (strain ATCC 14091 / BCRC 22168 / CBS 111 / JCM 3599 / NBRC 0793 / NRRL Y-1031 F-60-10)</name>
    <name type="common">Yeast</name>
    <name type="synonym">Pichia ciferrii</name>
    <dbReference type="NCBI Taxonomy" id="1206466"/>
    <lineage>
        <taxon>Eukaryota</taxon>
        <taxon>Fungi</taxon>
        <taxon>Dikarya</taxon>
        <taxon>Ascomycota</taxon>
        <taxon>Saccharomycotina</taxon>
        <taxon>Saccharomycetes</taxon>
        <taxon>Phaffomycetales</taxon>
        <taxon>Wickerhamomycetaceae</taxon>
        <taxon>Wickerhamomyces</taxon>
    </lineage>
</organism>
<dbReference type="PROSITE" id="PS50089">
    <property type="entry name" value="ZF_RING_2"/>
    <property type="match status" value="1"/>
</dbReference>
<proteinExistence type="predicted"/>
<keyword evidence="4" id="KW-1185">Reference proteome</keyword>
<name>K0L125_WICCF</name>
<dbReference type="Gene3D" id="3.30.40.10">
    <property type="entry name" value="Zinc/RING finger domain, C3HC4 (zinc finger)"/>
    <property type="match status" value="1"/>
</dbReference>
<dbReference type="EMBL" id="CAIF01000358">
    <property type="protein sequence ID" value="CCH47168.1"/>
    <property type="molecule type" value="Genomic_DNA"/>
</dbReference>
<evidence type="ECO:0000259" key="2">
    <source>
        <dbReference type="PROSITE" id="PS50089"/>
    </source>
</evidence>
<gene>
    <name evidence="3" type="ORF">BN7_6791</name>
</gene>
<dbReference type="AlphaFoldDB" id="K0L125"/>
<feature type="domain" description="RING-type" evidence="2">
    <location>
        <begin position="172"/>
        <end position="224"/>
    </location>
</feature>
<sequence>MNIYNIKAIDFIFKLRHPTFDFFMTQDVQDVTKLDDSHRNYQDKIPTDHTSISGDVNNPNKLKVHDHDSLNMETNEHNNSKNDIDMLVIYVGSHELIFITEEYQIGHQVSNERDPKSNVVTRSQIYSHRYSKQALLHVSRISTLPPHDTYKVLTPDQLNTPKYEELRTQELCLICLESYRFNYENLVKLPCAHTLHHKCFLKTRQFNGDRTDVERPSMKCITCQLSLIKYHQYLADYNLDYEKVKFINK</sequence>
<dbReference type="GO" id="GO:0008270">
    <property type="term" value="F:zinc ion binding"/>
    <property type="evidence" value="ECO:0007669"/>
    <property type="project" value="UniProtKB-KW"/>
</dbReference>
<protein>
    <recommendedName>
        <fullName evidence="2">RING-type domain-containing protein</fullName>
    </recommendedName>
</protein>
<comment type="caution">
    <text evidence="3">The sequence shown here is derived from an EMBL/GenBank/DDBJ whole genome shotgun (WGS) entry which is preliminary data.</text>
</comment>
<dbReference type="InterPro" id="IPR001841">
    <property type="entry name" value="Znf_RING"/>
</dbReference>
<dbReference type="HOGENOM" id="CLU_078046_0_0_1"/>
<accession>K0L125</accession>
<evidence type="ECO:0000313" key="3">
    <source>
        <dbReference type="EMBL" id="CCH47168.1"/>
    </source>
</evidence>
<dbReference type="SUPFAM" id="SSF57850">
    <property type="entry name" value="RING/U-box"/>
    <property type="match status" value="1"/>
</dbReference>
<dbReference type="Proteomes" id="UP000009328">
    <property type="component" value="Unassembled WGS sequence"/>
</dbReference>
<dbReference type="InterPro" id="IPR013083">
    <property type="entry name" value="Znf_RING/FYVE/PHD"/>
</dbReference>
<keyword evidence="1" id="KW-0862">Zinc</keyword>
<keyword evidence="1" id="KW-0863">Zinc-finger</keyword>